<organism evidence="2 3">
    <name type="scientific">Tersicoccus phoenicis</name>
    <dbReference type="NCBI Taxonomy" id="554083"/>
    <lineage>
        <taxon>Bacteria</taxon>
        <taxon>Bacillati</taxon>
        <taxon>Actinomycetota</taxon>
        <taxon>Actinomycetes</taxon>
        <taxon>Micrococcales</taxon>
        <taxon>Micrococcaceae</taxon>
        <taxon>Tersicoccus</taxon>
    </lineage>
</organism>
<dbReference type="AlphaFoldDB" id="A0A1R1L5Z3"/>
<accession>A0A1R1L5Z3</accession>
<dbReference type="EMBL" id="MRDE01000089">
    <property type="protein sequence ID" value="OMH22975.1"/>
    <property type="molecule type" value="Genomic_DNA"/>
</dbReference>
<sequence length="112" mass="12288">MINGVLWRTRTGAPWRDLPAPYGPWKTVYNRHRRWSADGTWEKVLDSLRTGAGHHSPDGPWLVSIDGTVIRAHHHAAGARHEPPEDVPAERLAPILLEDVTVPAGHTGGAGE</sequence>
<dbReference type="STRING" id="554083.BKD30_15015"/>
<dbReference type="Pfam" id="PF13340">
    <property type="entry name" value="DUF4096"/>
    <property type="match status" value="1"/>
</dbReference>
<keyword evidence="3" id="KW-1185">Reference proteome</keyword>
<proteinExistence type="predicted"/>
<comment type="caution">
    <text evidence="2">The sequence shown here is derived from an EMBL/GenBank/DDBJ whole genome shotgun (WGS) entry which is preliminary data.</text>
</comment>
<dbReference type="InterPro" id="IPR052909">
    <property type="entry name" value="Transposase_6_like"/>
</dbReference>
<protein>
    <recommendedName>
        <fullName evidence="1">Insertion element IS402-like domain-containing protein</fullName>
    </recommendedName>
</protein>
<dbReference type="Proteomes" id="UP000187085">
    <property type="component" value="Unassembled WGS sequence"/>
</dbReference>
<feature type="domain" description="Insertion element IS402-like" evidence="1">
    <location>
        <begin position="1"/>
        <end position="44"/>
    </location>
</feature>
<name>A0A1R1L5Z3_9MICC</name>
<evidence type="ECO:0000313" key="2">
    <source>
        <dbReference type="EMBL" id="OMH22975.1"/>
    </source>
</evidence>
<evidence type="ECO:0000313" key="3">
    <source>
        <dbReference type="Proteomes" id="UP000187085"/>
    </source>
</evidence>
<dbReference type="PANTHER" id="PTHR46637:SF1">
    <property type="entry name" value="BLL5188 PROTEIN"/>
    <property type="match status" value="1"/>
</dbReference>
<evidence type="ECO:0000259" key="1">
    <source>
        <dbReference type="Pfam" id="PF13340"/>
    </source>
</evidence>
<reference evidence="2 3" key="1">
    <citation type="submission" date="2016-12" db="EMBL/GenBank/DDBJ databases">
        <title>Draft genome of Tersicoccus phoenicis 1P05MA.</title>
        <authorList>
            <person name="Nakajima Y."/>
            <person name="Yoshizawa S."/>
            <person name="Nakamura K."/>
            <person name="Ogura Y."/>
            <person name="Hayashi T."/>
            <person name="Kogure K."/>
        </authorList>
    </citation>
    <scope>NUCLEOTIDE SEQUENCE [LARGE SCALE GENOMIC DNA]</scope>
    <source>
        <strain evidence="2 3">1p05MA</strain>
    </source>
</reference>
<dbReference type="PANTHER" id="PTHR46637">
    <property type="entry name" value="TIS1421-TRANSPOSASE PROTEIN A"/>
    <property type="match status" value="1"/>
</dbReference>
<dbReference type="InterPro" id="IPR025161">
    <property type="entry name" value="IS402-like_dom"/>
</dbReference>
<gene>
    <name evidence="2" type="ORF">BKD30_15015</name>
</gene>